<organism evidence="2 3">
    <name type="scientific">Rhizophagus clarus</name>
    <dbReference type="NCBI Taxonomy" id="94130"/>
    <lineage>
        <taxon>Eukaryota</taxon>
        <taxon>Fungi</taxon>
        <taxon>Fungi incertae sedis</taxon>
        <taxon>Mucoromycota</taxon>
        <taxon>Glomeromycotina</taxon>
        <taxon>Glomeromycetes</taxon>
        <taxon>Glomerales</taxon>
        <taxon>Glomeraceae</taxon>
        <taxon>Rhizophagus</taxon>
    </lineage>
</organism>
<dbReference type="OrthoDB" id="2355212at2759"/>
<sequence length="172" mass="19106">MGPRINVCCFCIPLKSGVIIITLLWLVFGIYEIVVDSIRIASPNKEDAFIYVKVQTIASIVFNALISFGAGFGLFVLTYANTATITWTVFKTEILKSCIRSIPATVFASDDEKNSVCNDGWRDFLGSIIMIAVISILLSLYFAIVISSYAKKRNEKETTGAKQHQYEKTSQL</sequence>
<feature type="transmembrane region" description="Helical" evidence="1">
    <location>
        <begin position="56"/>
        <end position="80"/>
    </location>
</feature>
<dbReference type="Proteomes" id="UP000615446">
    <property type="component" value="Unassembled WGS sequence"/>
</dbReference>
<keyword evidence="1" id="KW-0472">Membrane</keyword>
<name>A0A8H3L979_9GLOM</name>
<evidence type="ECO:0000313" key="3">
    <source>
        <dbReference type="Proteomes" id="UP000615446"/>
    </source>
</evidence>
<keyword evidence="1" id="KW-0812">Transmembrane</keyword>
<dbReference type="EMBL" id="BLAL01000059">
    <property type="protein sequence ID" value="GES82195.1"/>
    <property type="molecule type" value="Genomic_DNA"/>
</dbReference>
<dbReference type="AlphaFoldDB" id="A0A8H3L979"/>
<evidence type="ECO:0000256" key="1">
    <source>
        <dbReference type="SAM" id="Phobius"/>
    </source>
</evidence>
<evidence type="ECO:0000313" key="2">
    <source>
        <dbReference type="EMBL" id="GES82195.1"/>
    </source>
</evidence>
<protein>
    <submittedName>
        <fullName evidence="2">Uncharacterized protein</fullName>
    </submittedName>
</protein>
<gene>
    <name evidence="2" type="ORF">RCL2_000941500</name>
</gene>
<reference evidence="2" key="1">
    <citation type="submission" date="2019-10" db="EMBL/GenBank/DDBJ databases">
        <title>Conservation and host-specific expression of non-tandemly repeated heterogenous ribosome RNA gene in arbuscular mycorrhizal fungi.</title>
        <authorList>
            <person name="Maeda T."/>
            <person name="Kobayashi Y."/>
            <person name="Nakagawa T."/>
            <person name="Ezawa T."/>
            <person name="Yamaguchi K."/>
            <person name="Bino T."/>
            <person name="Nishimoto Y."/>
            <person name="Shigenobu S."/>
            <person name="Kawaguchi M."/>
        </authorList>
    </citation>
    <scope>NUCLEOTIDE SEQUENCE</scope>
    <source>
        <strain evidence="2">HR1</strain>
    </source>
</reference>
<feature type="transmembrane region" description="Helical" evidence="1">
    <location>
        <begin position="124"/>
        <end position="146"/>
    </location>
</feature>
<proteinExistence type="predicted"/>
<comment type="caution">
    <text evidence="2">The sequence shown here is derived from an EMBL/GenBank/DDBJ whole genome shotgun (WGS) entry which is preliminary data.</text>
</comment>
<accession>A0A8H3L979</accession>
<keyword evidence="1" id="KW-1133">Transmembrane helix</keyword>
<feature type="transmembrane region" description="Helical" evidence="1">
    <location>
        <begin position="12"/>
        <end position="35"/>
    </location>
</feature>